<feature type="domain" description="Rho-GAP" evidence="3">
    <location>
        <begin position="69"/>
        <end position="306"/>
    </location>
</feature>
<protein>
    <recommendedName>
        <fullName evidence="3">Rho-GAP domain-containing protein</fullName>
    </recommendedName>
</protein>
<dbReference type="GO" id="GO:0005096">
    <property type="term" value="F:GTPase activator activity"/>
    <property type="evidence" value="ECO:0007669"/>
    <property type="project" value="UniProtKB-KW"/>
</dbReference>
<feature type="compositionally biased region" description="Acidic residues" evidence="2">
    <location>
        <begin position="426"/>
        <end position="436"/>
    </location>
</feature>
<comment type="caution">
    <text evidence="4">The sequence shown here is derived from an EMBL/GenBank/DDBJ whole genome shotgun (WGS) entry which is preliminary data.</text>
</comment>
<dbReference type="Pfam" id="PF00620">
    <property type="entry name" value="RhoGAP"/>
    <property type="match status" value="1"/>
</dbReference>
<dbReference type="SUPFAM" id="SSF48350">
    <property type="entry name" value="GTPase activation domain, GAP"/>
    <property type="match status" value="1"/>
</dbReference>
<dbReference type="EMBL" id="JAEPRA010000024">
    <property type="protein sequence ID" value="KAG2172454.1"/>
    <property type="molecule type" value="Genomic_DNA"/>
</dbReference>
<feature type="non-terminal residue" evidence="4">
    <location>
        <position position="1"/>
    </location>
</feature>
<dbReference type="InterPro" id="IPR051025">
    <property type="entry name" value="RhoGAP"/>
</dbReference>
<gene>
    <name evidence="4" type="ORF">INT44_006627</name>
</gene>
<dbReference type="SMART" id="SM00324">
    <property type="entry name" value="RhoGAP"/>
    <property type="match status" value="1"/>
</dbReference>
<dbReference type="CDD" id="cd00159">
    <property type="entry name" value="RhoGAP"/>
    <property type="match status" value="1"/>
</dbReference>
<feature type="compositionally biased region" description="Basic and acidic residues" evidence="2">
    <location>
        <begin position="478"/>
        <end position="490"/>
    </location>
</feature>
<dbReference type="AlphaFoldDB" id="A0A8H7PEH7"/>
<dbReference type="OrthoDB" id="79452at2759"/>
<dbReference type="PANTHER" id="PTHR15228:SF25">
    <property type="entry name" value="F-BAR DOMAIN-CONTAINING PROTEIN"/>
    <property type="match status" value="1"/>
</dbReference>
<evidence type="ECO:0000259" key="3">
    <source>
        <dbReference type="PROSITE" id="PS50238"/>
    </source>
</evidence>
<evidence type="ECO:0000313" key="5">
    <source>
        <dbReference type="Proteomes" id="UP000612746"/>
    </source>
</evidence>
<feature type="compositionally biased region" description="Polar residues" evidence="2">
    <location>
        <begin position="463"/>
        <end position="477"/>
    </location>
</feature>
<evidence type="ECO:0000256" key="1">
    <source>
        <dbReference type="ARBA" id="ARBA00022468"/>
    </source>
</evidence>
<feature type="compositionally biased region" description="Low complexity" evidence="2">
    <location>
        <begin position="314"/>
        <end position="330"/>
    </location>
</feature>
<evidence type="ECO:0000256" key="2">
    <source>
        <dbReference type="SAM" id="MobiDB-lite"/>
    </source>
</evidence>
<dbReference type="GO" id="GO:0007165">
    <property type="term" value="P:signal transduction"/>
    <property type="evidence" value="ECO:0007669"/>
    <property type="project" value="InterPro"/>
</dbReference>
<accession>A0A8H7PEH7</accession>
<organism evidence="4 5">
    <name type="scientific">Umbelopsis vinacea</name>
    <dbReference type="NCBI Taxonomy" id="44442"/>
    <lineage>
        <taxon>Eukaryota</taxon>
        <taxon>Fungi</taxon>
        <taxon>Fungi incertae sedis</taxon>
        <taxon>Mucoromycota</taxon>
        <taxon>Mucoromycotina</taxon>
        <taxon>Umbelopsidomycetes</taxon>
        <taxon>Umbelopsidales</taxon>
        <taxon>Umbelopsidaceae</taxon>
        <taxon>Umbelopsis</taxon>
    </lineage>
</organism>
<proteinExistence type="predicted"/>
<keyword evidence="5" id="KW-1185">Reference proteome</keyword>
<name>A0A8H7PEH7_9FUNG</name>
<feature type="compositionally biased region" description="Basic and acidic residues" evidence="2">
    <location>
        <begin position="437"/>
        <end position="459"/>
    </location>
</feature>
<feature type="compositionally biased region" description="Polar residues" evidence="2">
    <location>
        <begin position="518"/>
        <end position="535"/>
    </location>
</feature>
<dbReference type="Gene3D" id="1.10.555.10">
    <property type="entry name" value="Rho GTPase activation protein"/>
    <property type="match status" value="1"/>
</dbReference>
<evidence type="ECO:0000313" key="4">
    <source>
        <dbReference type="EMBL" id="KAG2172454.1"/>
    </source>
</evidence>
<dbReference type="InterPro" id="IPR008936">
    <property type="entry name" value="Rho_GTPase_activation_prot"/>
</dbReference>
<dbReference type="Proteomes" id="UP000612746">
    <property type="component" value="Unassembled WGS sequence"/>
</dbReference>
<feature type="region of interest" description="Disordered" evidence="2">
    <location>
        <begin position="414"/>
        <end position="536"/>
    </location>
</feature>
<reference evidence="4" key="1">
    <citation type="submission" date="2020-12" db="EMBL/GenBank/DDBJ databases">
        <title>Metabolic potential, ecology and presence of endohyphal bacteria is reflected in genomic diversity of Mucoromycotina.</title>
        <authorList>
            <person name="Muszewska A."/>
            <person name="Okrasinska A."/>
            <person name="Steczkiewicz K."/>
            <person name="Drgas O."/>
            <person name="Orlowska M."/>
            <person name="Perlinska-Lenart U."/>
            <person name="Aleksandrzak-Piekarczyk T."/>
            <person name="Szatraj K."/>
            <person name="Zielenkiewicz U."/>
            <person name="Pilsyk S."/>
            <person name="Malc E."/>
            <person name="Mieczkowski P."/>
            <person name="Kruszewska J.S."/>
            <person name="Biernat P."/>
            <person name="Pawlowska J."/>
        </authorList>
    </citation>
    <scope>NUCLEOTIDE SEQUENCE</scope>
    <source>
        <strain evidence="4">WA0000051536</strain>
    </source>
</reference>
<keyword evidence="1" id="KW-0343">GTPase activation</keyword>
<dbReference type="PROSITE" id="PS50238">
    <property type="entry name" value="RHOGAP"/>
    <property type="match status" value="1"/>
</dbReference>
<feature type="region of interest" description="Disordered" evidence="2">
    <location>
        <begin position="312"/>
        <end position="358"/>
    </location>
</feature>
<dbReference type="InterPro" id="IPR000198">
    <property type="entry name" value="RhoGAP_dom"/>
</dbReference>
<dbReference type="PANTHER" id="PTHR15228">
    <property type="entry name" value="SPERMATHECAL PHYSIOLOGY VARIANT"/>
    <property type="match status" value="1"/>
</dbReference>
<sequence>KEARLAMAKNPSKKTALQQFGKRSRSLRFGDFFSRFPNLRKSQPHFEVVVSPDQFGTVSGSENALIFGASLHDILERAPFTTKGRLCIPYVLHRCFSEISKKGIRSEGLFRLSGSAPKILQLESIFSQEPHFGKDIDLSAYDVHTLAGTFKKLLRSLPEPVIPHHLHIYYLNGYRMFLVYLWMSNKSASDEQNLSILSSLGHRMDAEHFDLLKYIIAVAAYVESEKESNKMTAEALAIVLAPTCTGLDGIINRLPATANRMSASLGRTSNGRNSSSNNVLQLSVVKDLEQWTSLFRFMINYHEELLQNWTGGNQSEEQAQESAESIQESASESELDAESEVLPSPVPSEEVKEEIPAPVSPLTTDFRLSFEDFVLPELSLESLTSRETRSKAYDNIDIGSGILNASQGANGSAEYFTPTTKLADGEAQDNDSSENSEGEHESQENKEEQAQEHEGEGHFQHQTSSTFNAGPTPSTPKTPREELMALRSGRENMYNHLLRQWKSREESRSPRGPRNRSQTSSGAFSRSVLGTSTQVAPADVPASQLVILCEKEADIKEQSKEEDVVTLTPNTESQKMKTVLTRQSIDSGVYSADGLSLSDLE</sequence>